<sequence>MHGQRPPSFLSMKKKPAEAGDVEGQDGHQGNEWRPGRIDDGGEGQRVWAMERQMKYPTAPKSSRTVSASFPIPRARAGLIGQLGMTPLAAVKAQTLLNPTTAFIGGQASGSDFHGLRLLSWGDWNGQTSALLKPAVITQLCGALVLMNVWNKTFPVSAGVTSPSVDPCFNYNVLDEPWRAINFYGGKDRCDTKIPLWLNGSHPKAGEDSLQVCCPSNSMHIRVKACPGNYYIYEFVKPPDFKSAYCLVRTYLGQLFDYQSIIIADTPNDNKLATLGNMFLLATEILISAVVKPTPTQSNISITLNSTEVRIFTVGWNTTLKKTLQLNTPDALLDIDLIGISKNNNGNAAVSLIIYKNMEEMLKPSLFRTENDTVKTMTSRVVSAFLPKTTNKTLTKPVNFTLRHIKEMDPKGLLDCVYWNVSEWVVDGCSITETNSSYTVCSCVHLSTFALIMQTKRPPKSNYLKDLVSTVAVTVGLVFLFLAVLTFAVLGKNSSVTNTALLNLSLCLLLAHLLFLLTQHLLPYIRIHKRVCAAIAGTLHFLFLSAFVWMFIEAILLFITVKNLSKIRSKQKEVVHWGFLLVIGYVISLAVVSVSVGVVPDGYGSEECWIKMDSDFIWSFLGPVCFILAVNLVLFIVIIICLSWSIKKVNTEVAQLRSTRTMVFKSLAQFVILGCPWILGFFTQFSEVMEIVFLFFNSQQGTFIFLVHCVLNEEVRRQYKRWWGALWRCHK</sequence>
<feature type="transmembrane region" description="Helical" evidence="14">
    <location>
        <begin position="467"/>
        <end position="489"/>
    </location>
</feature>
<evidence type="ECO:0000256" key="12">
    <source>
        <dbReference type="ARBA" id="ARBA00023180"/>
    </source>
</evidence>
<dbReference type="SUPFAM" id="SSF81321">
    <property type="entry name" value="Family A G protein-coupled receptor-like"/>
    <property type="match status" value="1"/>
</dbReference>
<accession>A0A6J2VWY3</accession>
<dbReference type="Pfam" id="PF23283">
    <property type="entry name" value="D8C_UMOD"/>
    <property type="match status" value="1"/>
</dbReference>
<dbReference type="Pfam" id="PF00002">
    <property type="entry name" value="7tm_2"/>
    <property type="match status" value="1"/>
</dbReference>
<comment type="subcellular location">
    <subcellularLocation>
        <location evidence="1">Cell membrane</location>
        <topology evidence="1">Multi-pass membrane protein</topology>
    </subcellularLocation>
</comment>
<dbReference type="FunFam" id="1.20.1070.10:FF:000054">
    <property type="entry name" value="Adhesion G protein-coupled receptor E3"/>
    <property type="match status" value="1"/>
</dbReference>
<keyword evidence="7" id="KW-0677">Repeat</keyword>
<keyword evidence="3" id="KW-1003">Cell membrane</keyword>
<evidence type="ECO:0000259" key="15">
    <source>
        <dbReference type="PROSITE" id="PS50221"/>
    </source>
</evidence>
<dbReference type="RefSeq" id="XP_030636334.1">
    <property type="nucleotide sequence ID" value="XM_030780474.1"/>
</dbReference>
<dbReference type="InParanoid" id="A0A6J2VWY3"/>
<evidence type="ECO:0000256" key="5">
    <source>
        <dbReference type="ARBA" id="ARBA00022692"/>
    </source>
</evidence>
<keyword evidence="10 14" id="KW-0472">Membrane</keyword>
<feature type="region of interest" description="Disordered" evidence="13">
    <location>
        <begin position="1"/>
        <end position="42"/>
    </location>
</feature>
<dbReference type="PRINTS" id="PR01128">
    <property type="entry name" value="EMR1HORMONER"/>
</dbReference>
<dbReference type="Pfam" id="PF01825">
    <property type="entry name" value="GPS"/>
    <property type="match status" value="1"/>
</dbReference>
<feature type="transmembrane region" description="Helical" evidence="14">
    <location>
        <begin position="691"/>
        <end position="711"/>
    </location>
</feature>
<feature type="domain" description="G-protein coupled receptors family 2 profile 2" evidence="16">
    <location>
        <begin position="465"/>
        <end position="712"/>
    </location>
</feature>
<dbReference type="GO" id="GO:0007189">
    <property type="term" value="P:adenylate cyclase-activating G protein-coupled receptor signaling pathway"/>
    <property type="evidence" value="ECO:0007669"/>
    <property type="project" value="TreeGrafter"/>
</dbReference>
<evidence type="ECO:0000256" key="10">
    <source>
        <dbReference type="ARBA" id="ARBA00023136"/>
    </source>
</evidence>
<dbReference type="GeneID" id="115817209"/>
<keyword evidence="9 14" id="KW-1133">Transmembrane helix</keyword>
<organism evidence="17 18">
    <name type="scientific">Chanos chanos</name>
    <name type="common">Milkfish</name>
    <name type="synonym">Mugil chanos</name>
    <dbReference type="NCBI Taxonomy" id="29144"/>
    <lineage>
        <taxon>Eukaryota</taxon>
        <taxon>Metazoa</taxon>
        <taxon>Chordata</taxon>
        <taxon>Craniata</taxon>
        <taxon>Vertebrata</taxon>
        <taxon>Euteleostomi</taxon>
        <taxon>Actinopterygii</taxon>
        <taxon>Neopterygii</taxon>
        <taxon>Teleostei</taxon>
        <taxon>Ostariophysi</taxon>
        <taxon>Gonorynchiformes</taxon>
        <taxon>Chanidae</taxon>
        <taxon>Chanos</taxon>
    </lineage>
</organism>
<evidence type="ECO:0000256" key="4">
    <source>
        <dbReference type="ARBA" id="ARBA00022536"/>
    </source>
</evidence>
<dbReference type="Gene3D" id="1.20.1070.10">
    <property type="entry name" value="Rhodopsin 7-helix transmembrane proteins"/>
    <property type="match status" value="1"/>
</dbReference>
<dbReference type="PANTHER" id="PTHR12011">
    <property type="entry name" value="ADHESION G-PROTEIN COUPLED RECEPTOR"/>
    <property type="match status" value="1"/>
</dbReference>
<evidence type="ECO:0000256" key="8">
    <source>
        <dbReference type="ARBA" id="ARBA00022837"/>
    </source>
</evidence>
<dbReference type="PROSITE" id="PS50221">
    <property type="entry name" value="GAIN_B"/>
    <property type="match status" value="1"/>
</dbReference>
<keyword evidence="5 14" id="KW-0812">Transmembrane</keyword>
<dbReference type="InterPro" id="IPR017981">
    <property type="entry name" value="GPCR_2-like_7TM"/>
</dbReference>
<reference evidence="18" key="1">
    <citation type="submission" date="2025-08" db="UniProtKB">
        <authorList>
            <consortium name="RefSeq"/>
        </authorList>
    </citation>
    <scope>IDENTIFICATION</scope>
</reference>
<feature type="compositionally biased region" description="Basic and acidic residues" evidence="13">
    <location>
        <begin position="25"/>
        <end position="40"/>
    </location>
</feature>
<dbReference type="GO" id="GO:0007166">
    <property type="term" value="P:cell surface receptor signaling pathway"/>
    <property type="evidence" value="ECO:0007669"/>
    <property type="project" value="InterPro"/>
</dbReference>
<evidence type="ECO:0000256" key="14">
    <source>
        <dbReference type="SAM" id="Phobius"/>
    </source>
</evidence>
<protein>
    <submittedName>
        <fullName evidence="18">Adhesion G protein-coupled receptor E3-like</fullName>
    </submittedName>
</protein>
<dbReference type="InterPro" id="IPR046338">
    <property type="entry name" value="GAIN_dom_sf"/>
</dbReference>
<dbReference type="AlphaFoldDB" id="A0A6J2VWY3"/>
<dbReference type="InterPro" id="IPR000832">
    <property type="entry name" value="GPCR_2_secretin-like"/>
</dbReference>
<evidence type="ECO:0000256" key="11">
    <source>
        <dbReference type="ARBA" id="ARBA00023157"/>
    </source>
</evidence>
<evidence type="ECO:0000256" key="7">
    <source>
        <dbReference type="ARBA" id="ARBA00022737"/>
    </source>
</evidence>
<gene>
    <name evidence="18" type="primary">LOC115817209</name>
</gene>
<dbReference type="PROSITE" id="PS50261">
    <property type="entry name" value="G_PROTEIN_RECEP_F2_4"/>
    <property type="match status" value="1"/>
</dbReference>
<keyword evidence="11" id="KW-1015">Disulfide bond</keyword>
<keyword evidence="12" id="KW-0325">Glycoprotein</keyword>
<comment type="similarity">
    <text evidence="2">Belongs to the G-protein coupled receptor 2 family. Adhesion G-protein coupled receptor (ADGR) subfamily.</text>
</comment>
<dbReference type="SMART" id="SM00303">
    <property type="entry name" value="GPS"/>
    <property type="match status" value="1"/>
</dbReference>
<dbReference type="PRINTS" id="PR00249">
    <property type="entry name" value="GPCRSECRETIN"/>
</dbReference>
<evidence type="ECO:0000256" key="13">
    <source>
        <dbReference type="SAM" id="MobiDB-lite"/>
    </source>
</evidence>
<evidence type="ECO:0000313" key="17">
    <source>
        <dbReference type="Proteomes" id="UP000504632"/>
    </source>
</evidence>
<dbReference type="PANTHER" id="PTHR12011:SF469">
    <property type="entry name" value="ADHESION G PROTEIN-COUPLED RECEPTOR E1-RELATED"/>
    <property type="match status" value="1"/>
</dbReference>
<evidence type="ECO:0000256" key="6">
    <source>
        <dbReference type="ARBA" id="ARBA00022729"/>
    </source>
</evidence>
<feature type="transmembrane region" description="Helical" evidence="14">
    <location>
        <begin position="501"/>
        <end position="521"/>
    </location>
</feature>
<dbReference type="GO" id="GO:0004930">
    <property type="term" value="F:G protein-coupled receptor activity"/>
    <property type="evidence" value="ECO:0007669"/>
    <property type="project" value="InterPro"/>
</dbReference>
<keyword evidence="17" id="KW-1185">Reference proteome</keyword>
<feature type="transmembrane region" description="Helical" evidence="14">
    <location>
        <begin position="574"/>
        <end position="596"/>
    </location>
</feature>
<feature type="transmembrane region" description="Helical" evidence="14">
    <location>
        <begin position="541"/>
        <end position="562"/>
    </location>
</feature>
<dbReference type="InterPro" id="IPR057774">
    <property type="entry name" value="D8C_UMOD/GP2/OIT3-like"/>
</dbReference>
<keyword evidence="8" id="KW-0106">Calcium</keyword>
<evidence type="ECO:0000256" key="9">
    <source>
        <dbReference type="ARBA" id="ARBA00022989"/>
    </source>
</evidence>
<proteinExistence type="inferred from homology"/>
<feature type="transmembrane region" description="Helical" evidence="14">
    <location>
        <begin position="616"/>
        <end position="646"/>
    </location>
</feature>
<dbReference type="Proteomes" id="UP000504632">
    <property type="component" value="Chromosome 7"/>
</dbReference>
<dbReference type="OrthoDB" id="1100386at2759"/>
<evidence type="ECO:0000256" key="2">
    <source>
        <dbReference type="ARBA" id="ARBA00007343"/>
    </source>
</evidence>
<evidence type="ECO:0000313" key="18">
    <source>
        <dbReference type="RefSeq" id="XP_030636334.1"/>
    </source>
</evidence>
<evidence type="ECO:0000256" key="3">
    <source>
        <dbReference type="ARBA" id="ARBA00022475"/>
    </source>
</evidence>
<feature type="transmembrane region" description="Helical" evidence="14">
    <location>
        <begin position="667"/>
        <end position="685"/>
    </location>
</feature>
<dbReference type="Gene3D" id="2.60.220.50">
    <property type="match status" value="1"/>
</dbReference>
<dbReference type="InterPro" id="IPR001740">
    <property type="entry name" value="GPCR_2_EMR1-like_rcpt"/>
</dbReference>
<dbReference type="GO" id="GO:0005886">
    <property type="term" value="C:plasma membrane"/>
    <property type="evidence" value="ECO:0007669"/>
    <property type="project" value="UniProtKB-SubCell"/>
</dbReference>
<keyword evidence="6" id="KW-0732">Signal</keyword>
<name>A0A6J2VWY3_CHACN</name>
<keyword evidence="4" id="KW-0245">EGF-like domain</keyword>
<evidence type="ECO:0000259" key="16">
    <source>
        <dbReference type="PROSITE" id="PS50261"/>
    </source>
</evidence>
<dbReference type="InterPro" id="IPR000203">
    <property type="entry name" value="GPS"/>
</dbReference>
<evidence type="ECO:0000256" key="1">
    <source>
        <dbReference type="ARBA" id="ARBA00004651"/>
    </source>
</evidence>
<dbReference type="InterPro" id="IPR057244">
    <property type="entry name" value="GAIN_B"/>
</dbReference>
<feature type="domain" description="GAIN-B" evidence="15">
    <location>
        <begin position="308"/>
        <end position="459"/>
    </location>
</feature>